<dbReference type="GO" id="GO:0035243">
    <property type="term" value="F:protein-arginine omega-N symmetric methyltransferase activity"/>
    <property type="evidence" value="ECO:0007669"/>
    <property type="project" value="UniProtKB-ARBA"/>
</dbReference>
<evidence type="ECO:0000256" key="6">
    <source>
        <dbReference type="ARBA" id="ARBA00022603"/>
    </source>
</evidence>
<evidence type="ECO:0000256" key="8">
    <source>
        <dbReference type="ARBA" id="ARBA00022691"/>
    </source>
</evidence>
<accession>A0A4X1UEJ8</accession>
<evidence type="ECO:0000259" key="21">
    <source>
        <dbReference type="Pfam" id="PF22528"/>
    </source>
</evidence>
<evidence type="ECO:0000256" key="20">
    <source>
        <dbReference type="SAM" id="MobiDB-lite"/>
    </source>
</evidence>
<comment type="function">
    <text evidence="15">Arginine methyltransferase that can both catalyze the formation of omega-N monomethylarginine (MMA) and symmetrical dimethylarginine (sDMA), with a preference for the formation of MMA. Specifically mediates the symmetrical dimethylation of arginine residues in the small nuclear ribonucleoproteins Sm D1 (SNRPD1) and Sm D3 (SNRPD3); such methylation being required for the assembly and biogenesis of snRNP core particles. Specifically mediates the symmetric dimethylation of histone H4 'Arg-3' to form H4R3me2s. Plays a role in gene imprinting by being recruited by CTCFL at the H19 imprinted control region (ICR) and methylating histone H4 to form H4R3me2s, possibly leading to recruit DNA methyltransferases at these sites. May also play a role in embryonic stem cell (ESC) pluripotency. Also able to mediate the arginine methylation of histone H2A and myelin basic protein (MBP) in vitro; the relevance of such results is however unclear in vivo.</text>
</comment>
<dbReference type="Ensembl" id="ENSSSCT00070031814.1">
    <property type="protein sequence ID" value="ENSSSCP00070026522.1"/>
    <property type="gene ID" value="ENSSSCG00070016069.1"/>
</dbReference>
<evidence type="ECO:0000256" key="10">
    <source>
        <dbReference type="ARBA" id="ARBA00022782"/>
    </source>
</evidence>
<dbReference type="ExpressionAtlas" id="A0A4X1UEJ8">
    <property type="expression patterns" value="baseline"/>
</dbReference>
<dbReference type="FunFam" id="2.70.160.11:FF:000004">
    <property type="entry name" value="Protein arginine N-methyltransferase 7"/>
    <property type="match status" value="1"/>
</dbReference>
<evidence type="ECO:0000256" key="5">
    <source>
        <dbReference type="ARBA" id="ARBA00022490"/>
    </source>
</evidence>
<reference evidence="22" key="2">
    <citation type="submission" date="2025-05" db="UniProtKB">
        <authorList>
            <consortium name="Ensembl"/>
        </authorList>
    </citation>
    <scope>IDENTIFICATION</scope>
</reference>
<dbReference type="GO" id="GO:0030154">
    <property type="term" value="P:cell differentiation"/>
    <property type="evidence" value="ECO:0007669"/>
    <property type="project" value="UniProtKB-KW"/>
</dbReference>
<evidence type="ECO:0000256" key="3">
    <source>
        <dbReference type="ARBA" id="ARBA00011954"/>
    </source>
</evidence>
<dbReference type="PANTHER" id="PTHR11006:SF4">
    <property type="entry name" value="PROTEIN ARGININE N-METHYLTRANSFERASE 7"/>
    <property type="match status" value="1"/>
</dbReference>
<sequence>MRCWLLWDGRRAARRRGWTGSSWWERVEARVQESVRDKDAPQLSPKIPFTPAPSQPNTWERKVATNWKTLFSAALSRPSGGVFWTPDSTALERRRLQARTSASAGSALRFRFTRSTAVLPASILAVVEHCGNARGATEELSASASGLRAPHAPRAKGGPALARLPRQYGGGGRREWRDSCGGGNHHPHSLLCFISADQTCLQEVSRQECFSNAKTEELTGTMKVFCGRANPTTGSVEWLEEDEHYDYHQEIARSSYADMLHDKDRNMKYYQGIRAAVSRVKDRGQKALVLDIGTGTGLLSMMAVTAGADFCYAVEVFKPMADAAVKIVEKNGFSDKIKVINKHSTEVTIGSDGDMPCRANILITELFDTELIGEGALPSYEHAHRHLVQENCEAVPHRATVYAQLVESRKMWSWNKLFPIHVQTSLGEQVIVPPSELERCPGAPSVYDIQLNQVSPTDFTVLSDVLPMFSVDFSKQVSSSTACHCRYFEPLASGRAQVVLSWWDIEMDPEGKIKCTMAPFWAQSNPEELQWRDHWMQCVYFLPQEEPVVQGLAVWLVAHHDDYCVWYSLQRTSPEENERVHPLRPVCDCQAHLLWTRPRFGEINDQDRTDQYVQALRTVLKPDSVCLCVSDGSLLSMLAYHLGAEQVFTIENSAASHRVMKKIFKANHLEDKINIIEKRPELLAPADLEGKKVSLFLGEPFFTTSLLPWHNLYFWYVRTAVAQHLGPGAVVMPQAASLHMVVVEFKDLWRIRSPCGDCEGFDVHIMDDMIKRALDFRESKEAEPHPLWEYPCRSLSEPQKVLTFDFRQPVPSQPVRAEGTIKLRRPGRSHGAVLWMEYHLTPDSTVSTGLLKPTEDKGDCCWNPHCKQAVYFFNTTLDPSVASGSPRTVGYTVEFHSHTGDITMDFILPDVLSC</sequence>
<evidence type="ECO:0000256" key="7">
    <source>
        <dbReference type="ARBA" id="ARBA00022679"/>
    </source>
</evidence>
<dbReference type="InterPro" id="IPR025799">
    <property type="entry name" value="Arg_MeTrfase"/>
</dbReference>
<keyword evidence="14" id="KW-0539">Nucleus</keyword>
<feature type="region of interest" description="Disordered" evidence="20">
    <location>
        <begin position="141"/>
        <end position="170"/>
    </location>
</feature>
<keyword evidence="13" id="KW-0804">Transcription</keyword>
<dbReference type="GO" id="GO:0005737">
    <property type="term" value="C:cytoplasm"/>
    <property type="evidence" value="ECO:0007669"/>
    <property type="project" value="UniProtKB-SubCell"/>
</dbReference>
<dbReference type="Pfam" id="PF22528">
    <property type="entry name" value="PRMT_C"/>
    <property type="match status" value="2"/>
</dbReference>
<feature type="domain" description="Protein arginine N-methyltransferase" evidence="21">
    <location>
        <begin position="397"/>
        <end position="570"/>
    </location>
</feature>
<evidence type="ECO:0000256" key="14">
    <source>
        <dbReference type="ARBA" id="ARBA00023242"/>
    </source>
</evidence>
<evidence type="ECO:0000313" key="22">
    <source>
        <dbReference type="Ensembl" id="ENSSSCP00070026522.1"/>
    </source>
</evidence>
<dbReference type="PANTHER" id="PTHR11006">
    <property type="entry name" value="PROTEIN ARGININE N-METHYLTRANSFERASE"/>
    <property type="match status" value="1"/>
</dbReference>
<dbReference type="CDD" id="cd02440">
    <property type="entry name" value="AdoMet_MTases"/>
    <property type="match status" value="1"/>
</dbReference>
<keyword evidence="6 19" id="KW-0489">Methyltransferase</keyword>
<evidence type="ECO:0000256" key="15">
    <source>
        <dbReference type="ARBA" id="ARBA00025570"/>
    </source>
</evidence>
<evidence type="ECO:0000256" key="18">
    <source>
        <dbReference type="ARBA" id="ARBA00048213"/>
    </source>
</evidence>
<evidence type="ECO:0000256" key="11">
    <source>
        <dbReference type="ARBA" id="ARBA00022853"/>
    </source>
</evidence>
<keyword evidence="8 19" id="KW-0949">S-adenosyl-L-methionine</keyword>
<dbReference type="InterPro" id="IPR055135">
    <property type="entry name" value="PRMT_dom"/>
</dbReference>
<dbReference type="InterPro" id="IPR029063">
    <property type="entry name" value="SAM-dependent_MTases_sf"/>
</dbReference>
<name>A0A4X1UEJ8_PIG</name>
<feature type="domain" description="Protein arginine N-methyltransferase" evidence="21">
    <location>
        <begin position="735"/>
        <end position="906"/>
    </location>
</feature>
<evidence type="ECO:0000256" key="13">
    <source>
        <dbReference type="ARBA" id="ARBA00023163"/>
    </source>
</evidence>
<dbReference type="SMR" id="A0A4X1UEJ8"/>
<keyword evidence="5" id="KW-0963">Cytoplasm</keyword>
<keyword evidence="12" id="KW-0805">Transcription regulation</keyword>
<dbReference type="SUPFAM" id="SSF53335">
    <property type="entry name" value="S-adenosyl-L-methionine-dependent methyltransferases"/>
    <property type="match status" value="2"/>
</dbReference>
<keyword evidence="9" id="KW-0677">Repeat</keyword>
<gene>
    <name evidence="22" type="primary">PRMT7</name>
</gene>
<dbReference type="FunFam" id="2.70.160.11:FF:000010">
    <property type="entry name" value="Protein arginine N-methyltransferase"/>
    <property type="match status" value="1"/>
</dbReference>
<dbReference type="Proteomes" id="UP000314985">
    <property type="component" value="Chromosome 6"/>
</dbReference>
<dbReference type="GO" id="GO:0032259">
    <property type="term" value="P:methylation"/>
    <property type="evidence" value="ECO:0007669"/>
    <property type="project" value="UniProtKB-KW"/>
</dbReference>
<evidence type="ECO:0000256" key="17">
    <source>
        <dbReference type="ARBA" id="ARBA00033232"/>
    </source>
</evidence>
<dbReference type="GO" id="GO:0035241">
    <property type="term" value="F:protein-arginine omega-N monomethyltransferase activity"/>
    <property type="evidence" value="ECO:0007669"/>
    <property type="project" value="UniProtKB-EC"/>
</dbReference>
<evidence type="ECO:0000256" key="19">
    <source>
        <dbReference type="PROSITE-ProRule" id="PRU01015"/>
    </source>
</evidence>
<proteinExistence type="predicted"/>
<keyword evidence="10" id="KW-0221">Differentiation</keyword>
<dbReference type="Gene3D" id="3.40.50.150">
    <property type="entry name" value="Vaccinia Virus protein VP39"/>
    <property type="match status" value="2"/>
</dbReference>
<comment type="catalytic activity">
    <reaction evidence="18">
        <text>L-arginyl-[protein] + S-adenosyl-L-methionine = N(omega)-methyl-L-arginyl-[protein] + S-adenosyl-L-homocysteine + H(+)</text>
        <dbReference type="Rhea" id="RHEA:48100"/>
        <dbReference type="Rhea" id="RHEA-COMP:10532"/>
        <dbReference type="Rhea" id="RHEA-COMP:11990"/>
        <dbReference type="ChEBI" id="CHEBI:15378"/>
        <dbReference type="ChEBI" id="CHEBI:29965"/>
        <dbReference type="ChEBI" id="CHEBI:57856"/>
        <dbReference type="ChEBI" id="CHEBI:59789"/>
        <dbReference type="ChEBI" id="CHEBI:65280"/>
        <dbReference type="EC" id="2.1.1.321"/>
    </reaction>
</comment>
<evidence type="ECO:0000313" key="23">
    <source>
        <dbReference type="Proteomes" id="UP000314985"/>
    </source>
</evidence>
<dbReference type="FunFam" id="3.40.50.150:FF:000071">
    <property type="entry name" value="Protein arginine N-methyltransferase 7"/>
    <property type="match status" value="1"/>
</dbReference>
<reference evidence="22 23" key="1">
    <citation type="submission" date="2017-08" db="EMBL/GenBank/DDBJ databases">
        <title>USMARCv1.0.</title>
        <authorList>
            <person name="Hannum G.I."/>
            <person name="Koren S."/>
            <person name="Schroeder S.G."/>
            <person name="Chin S.C."/>
            <person name="Nonneman D.J."/>
            <person name="Becker S.A."/>
            <person name="Rosen B.D."/>
            <person name="Bickhart D.M."/>
            <person name="Putnam N.H."/>
            <person name="Green R.E."/>
            <person name="Tuggle C.K."/>
            <person name="Liu H."/>
            <person name="Rohrer G.A."/>
            <person name="Warr A."/>
            <person name="Hall R."/>
            <person name="Kim K."/>
            <person name="Hume D.A."/>
            <person name="Talbot R."/>
            <person name="Chow W."/>
            <person name="Howe K."/>
            <person name="Schwartz A.S."/>
            <person name="Watson M."/>
            <person name="Archibald A.L."/>
            <person name="Phillippy A.M."/>
            <person name="Smith T.P.L."/>
        </authorList>
    </citation>
    <scope>NUCLEOTIDE SEQUENCE [LARGE SCALE GENOMIC DNA]</scope>
</reference>
<dbReference type="Gene3D" id="2.70.160.11">
    <property type="entry name" value="Hnrnp arginine n-methyltransferase1"/>
    <property type="match status" value="2"/>
</dbReference>
<dbReference type="FunFam" id="3.40.50.150:FF:000070">
    <property type="entry name" value="Protein arginine N-methyltransferase 7"/>
    <property type="match status" value="1"/>
</dbReference>
<evidence type="ECO:0000256" key="2">
    <source>
        <dbReference type="ARBA" id="ARBA00004496"/>
    </source>
</evidence>
<dbReference type="Pfam" id="PF06325">
    <property type="entry name" value="PrmA"/>
    <property type="match status" value="1"/>
</dbReference>
<protein>
    <recommendedName>
        <fullName evidence="4">Protein arginine N-methyltransferase 7</fullName>
        <ecNumber evidence="3">2.1.1.321</ecNumber>
    </recommendedName>
    <alternativeName>
        <fullName evidence="16">Histone-arginine N-methyltransferase PRMT7</fullName>
    </alternativeName>
    <alternativeName>
        <fullName evidence="17">[Myelin basic protein]-arginine N-methyltransferase PRMT7</fullName>
    </alternativeName>
</protein>
<keyword evidence="7 19" id="KW-0808">Transferase</keyword>
<evidence type="ECO:0000256" key="1">
    <source>
        <dbReference type="ARBA" id="ARBA00004123"/>
    </source>
</evidence>
<organism evidence="22 23">
    <name type="scientific">Sus scrofa</name>
    <name type="common">Pig</name>
    <dbReference type="NCBI Taxonomy" id="9823"/>
    <lineage>
        <taxon>Eukaryota</taxon>
        <taxon>Metazoa</taxon>
        <taxon>Chordata</taxon>
        <taxon>Craniata</taxon>
        <taxon>Vertebrata</taxon>
        <taxon>Euteleostomi</taxon>
        <taxon>Mammalia</taxon>
        <taxon>Eutheria</taxon>
        <taxon>Laurasiatheria</taxon>
        <taxon>Artiodactyla</taxon>
        <taxon>Suina</taxon>
        <taxon>Suidae</taxon>
        <taxon>Sus</taxon>
    </lineage>
</organism>
<feature type="region of interest" description="Disordered" evidence="20">
    <location>
        <begin position="36"/>
        <end position="56"/>
    </location>
</feature>
<evidence type="ECO:0000256" key="9">
    <source>
        <dbReference type="ARBA" id="ARBA00022737"/>
    </source>
</evidence>
<dbReference type="PROSITE" id="PS51678">
    <property type="entry name" value="SAM_MT_PRMT"/>
    <property type="match status" value="2"/>
</dbReference>
<dbReference type="Proteomes" id="UP000694727">
    <property type="component" value="Unplaced"/>
</dbReference>
<dbReference type="Ensembl" id="ENSSSCT00025082178.1">
    <property type="protein sequence ID" value="ENSSSCP00025035668.1"/>
    <property type="gene ID" value="ENSSSCG00025060048.1"/>
</dbReference>
<dbReference type="EC" id="2.1.1.321" evidence="3"/>
<evidence type="ECO:0000256" key="16">
    <source>
        <dbReference type="ARBA" id="ARBA00031211"/>
    </source>
</evidence>
<dbReference type="GO" id="GO:0140939">
    <property type="term" value="F:histone H4 methyltransferase activity"/>
    <property type="evidence" value="ECO:0007669"/>
    <property type="project" value="UniProtKB-ARBA"/>
</dbReference>
<keyword evidence="11" id="KW-0156">Chromatin regulator</keyword>
<evidence type="ECO:0000256" key="4">
    <source>
        <dbReference type="ARBA" id="ARBA00018773"/>
    </source>
</evidence>
<dbReference type="AlphaFoldDB" id="A0A4X1UEJ8"/>
<comment type="subcellular location">
    <subcellularLocation>
        <location evidence="2">Cytoplasm</location>
    </subcellularLocation>
    <subcellularLocation>
        <location evidence="1">Nucleus</location>
    </subcellularLocation>
</comment>
<dbReference type="GO" id="GO:0005634">
    <property type="term" value="C:nucleus"/>
    <property type="evidence" value="ECO:0007669"/>
    <property type="project" value="UniProtKB-SubCell"/>
</dbReference>
<evidence type="ECO:0000256" key="12">
    <source>
        <dbReference type="ARBA" id="ARBA00023015"/>
    </source>
</evidence>